<proteinExistence type="predicted"/>
<gene>
    <name evidence="4" type="ORF">DILT_LOCUS15763</name>
</gene>
<name>A0A3P7MPC7_DIBLA</name>
<sequence>MLSTKSLISLLFLASAVLLSRAYPKAQEENEEELKETKRTLVEEEDDADLLESVLAETGLLEEMETPAEVSQENITVLRPATSRRWKKFVRRVEQGFRRAFGPKKKRSKKSDAPAPNPVAASQSQNSGLRIIDYIVLTGICMFIR</sequence>
<dbReference type="EMBL" id="UYRU01080913">
    <property type="protein sequence ID" value="VDN31484.1"/>
    <property type="molecule type" value="Genomic_DNA"/>
</dbReference>
<dbReference type="AlphaFoldDB" id="A0A3P7MPC7"/>
<keyword evidence="5" id="KW-1185">Reference proteome</keyword>
<feature type="chain" id="PRO_5018027582" evidence="3">
    <location>
        <begin position="23"/>
        <end position="145"/>
    </location>
</feature>
<feature type="coiled-coil region" evidence="1">
    <location>
        <begin position="27"/>
        <end position="54"/>
    </location>
</feature>
<evidence type="ECO:0000256" key="2">
    <source>
        <dbReference type="SAM" id="MobiDB-lite"/>
    </source>
</evidence>
<feature type="region of interest" description="Disordered" evidence="2">
    <location>
        <begin position="101"/>
        <end position="123"/>
    </location>
</feature>
<evidence type="ECO:0000256" key="1">
    <source>
        <dbReference type="SAM" id="Coils"/>
    </source>
</evidence>
<accession>A0A3P7MPC7</accession>
<dbReference type="Proteomes" id="UP000281553">
    <property type="component" value="Unassembled WGS sequence"/>
</dbReference>
<reference evidence="4 5" key="1">
    <citation type="submission" date="2018-11" db="EMBL/GenBank/DDBJ databases">
        <authorList>
            <consortium name="Pathogen Informatics"/>
        </authorList>
    </citation>
    <scope>NUCLEOTIDE SEQUENCE [LARGE SCALE GENOMIC DNA]</scope>
</reference>
<feature type="signal peptide" evidence="3">
    <location>
        <begin position="1"/>
        <end position="22"/>
    </location>
</feature>
<evidence type="ECO:0000313" key="4">
    <source>
        <dbReference type="EMBL" id="VDN31484.1"/>
    </source>
</evidence>
<keyword evidence="3" id="KW-0732">Signal</keyword>
<organism evidence="4 5">
    <name type="scientific">Dibothriocephalus latus</name>
    <name type="common">Fish tapeworm</name>
    <name type="synonym">Diphyllobothrium latum</name>
    <dbReference type="NCBI Taxonomy" id="60516"/>
    <lineage>
        <taxon>Eukaryota</taxon>
        <taxon>Metazoa</taxon>
        <taxon>Spiralia</taxon>
        <taxon>Lophotrochozoa</taxon>
        <taxon>Platyhelminthes</taxon>
        <taxon>Cestoda</taxon>
        <taxon>Eucestoda</taxon>
        <taxon>Diphyllobothriidea</taxon>
        <taxon>Diphyllobothriidae</taxon>
        <taxon>Dibothriocephalus</taxon>
    </lineage>
</organism>
<evidence type="ECO:0000313" key="5">
    <source>
        <dbReference type="Proteomes" id="UP000281553"/>
    </source>
</evidence>
<evidence type="ECO:0000256" key="3">
    <source>
        <dbReference type="SAM" id="SignalP"/>
    </source>
</evidence>
<keyword evidence="1" id="KW-0175">Coiled coil</keyword>
<protein>
    <submittedName>
        <fullName evidence="4">Uncharacterized protein</fullName>
    </submittedName>
</protein>